<sequence length="247" mass="28158">MYLQGPVEEVELETREASPAHSLIKIDSFSLLEKRGISKVETREFTAGKYKWKLVIYPNGHVTEKDEEHYVSIYLAIAGTDDLPSKWEVNATFSICVFNHFSGNFRYSLDNAEFKITNFSTLKEKWVSEEFTVGSSDTWMIEVYPNGCGKETGRSLSIYLRKVVWNNCASTESVRPCFIFRIKNQLNDHGHHGMISPGGWLSAPNITNAWKWDPFIELSVLKDPNKGFIVNDCCVIEIEITPQAISF</sequence>
<dbReference type="InterPro" id="IPR002083">
    <property type="entry name" value="MATH/TRAF_dom"/>
</dbReference>
<protein>
    <recommendedName>
        <fullName evidence="1">MATH domain-containing protein</fullName>
    </recommendedName>
</protein>
<name>A0ABD3DKZ6_9LAMI</name>
<dbReference type="Pfam" id="PF22486">
    <property type="entry name" value="MATH_2"/>
    <property type="match status" value="2"/>
</dbReference>
<dbReference type="PANTHER" id="PTHR46162">
    <property type="entry name" value="TRAF-LIKE FAMILY PROTEIN"/>
    <property type="match status" value="1"/>
</dbReference>
<comment type="caution">
    <text evidence="2">The sequence shown here is derived from an EMBL/GenBank/DDBJ whole genome shotgun (WGS) entry which is preliminary data.</text>
</comment>
<proteinExistence type="predicted"/>
<evidence type="ECO:0000259" key="1">
    <source>
        <dbReference type="PROSITE" id="PS50144"/>
    </source>
</evidence>
<organism evidence="2 3">
    <name type="scientific">Castilleja foliolosa</name>
    <dbReference type="NCBI Taxonomy" id="1961234"/>
    <lineage>
        <taxon>Eukaryota</taxon>
        <taxon>Viridiplantae</taxon>
        <taxon>Streptophyta</taxon>
        <taxon>Embryophyta</taxon>
        <taxon>Tracheophyta</taxon>
        <taxon>Spermatophyta</taxon>
        <taxon>Magnoliopsida</taxon>
        <taxon>eudicotyledons</taxon>
        <taxon>Gunneridae</taxon>
        <taxon>Pentapetalae</taxon>
        <taxon>asterids</taxon>
        <taxon>lamiids</taxon>
        <taxon>Lamiales</taxon>
        <taxon>Orobanchaceae</taxon>
        <taxon>Pedicularideae</taxon>
        <taxon>Castillejinae</taxon>
        <taxon>Castilleja</taxon>
    </lineage>
</organism>
<gene>
    <name evidence="2" type="ORF">CASFOL_012360</name>
</gene>
<dbReference type="EMBL" id="JAVIJP010000016">
    <property type="protein sequence ID" value="KAL3641545.1"/>
    <property type="molecule type" value="Genomic_DNA"/>
</dbReference>
<dbReference type="Proteomes" id="UP001632038">
    <property type="component" value="Unassembled WGS sequence"/>
</dbReference>
<accession>A0ABD3DKZ6</accession>
<dbReference type="InterPro" id="IPR008974">
    <property type="entry name" value="TRAF-like"/>
</dbReference>
<dbReference type="CDD" id="cd00121">
    <property type="entry name" value="MATH"/>
    <property type="match status" value="2"/>
</dbReference>
<feature type="domain" description="MATH" evidence="1">
    <location>
        <begin position="19"/>
        <end position="75"/>
    </location>
</feature>
<keyword evidence="3" id="KW-1185">Reference proteome</keyword>
<dbReference type="PROSITE" id="PS50144">
    <property type="entry name" value="MATH"/>
    <property type="match status" value="2"/>
</dbReference>
<reference evidence="3" key="1">
    <citation type="journal article" date="2024" name="IScience">
        <title>Strigolactones Initiate the Formation of Haustorium-like Structures in Castilleja.</title>
        <authorList>
            <person name="Buerger M."/>
            <person name="Peterson D."/>
            <person name="Chory J."/>
        </authorList>
    </citation>
    <scope>NUCLEOTIDE SEQUENCE [LARGE SCALE GENOMIC DNA]</scope>
</reference>
<dbReference type="SUPFAM" id="SSF49599">
    <property type="entry name" value="TRAF domain-like"/>
    <property type="match status" value="2"/>
</dbReference>
<feature type="domain" description="MATH" evidence="1">
    <location>
        <begin position="109"/>
        <end position="240"/>
    </location>
</feature>
<dbReference type="PANTHER" id="PTHR46162:SF20">
    <property type="entry name" value="UBIQUITIN CARBOXYL-TERMINAL HYDROLASE 7-LIKE ISOFORM X1"/>
    <property type="match status" value="1"/>
</dbReference>
<evidence type="ECO:0000313" key="2">
    <source>
        <dbReference type="EMBL" id="KAL3641545.1"/>
    </source>
</evidence>
<dbReference type="AlphaFoldDB" id="A0ABD3DKZ6"/>
<evidence type="ECO:0000313" key="3">
    <source>
        <dbReference type="Proteomes" id="UP001632038"/>
    </source>
</evidence>
<dbReference type="Gene3D" id="2.60.210.10">
    <property type="entry name" value="Apoptosis, Tumor Necrosis Factor Receptor Associated Protein 2, Chain A"/>
    <property type="match status" value="2"/>
</dbReference>